<dbReference type="InterPro" id="IPR029058">
    <property type="entry name" value="AB_hydrolase_fold"/>
</dbReference>
<comment type="caution">
    <text evidence="3">The sequence shown here is derived from an EMBL/GenBank/DDBJ whole genome shotgun (WGS) entry which is preliminary data.</text>
</comment>
<dbReference type="GO" id="GO:0016787">
    <property type="term" value="F:hydrolase activity"/>
    <property type="evidence" value="ECO:0007669"/>
    <property type="project" value="UniProtKB-KW"/>
</dbReference>
<evidence type="ECO:0000259" key="2">
    <source>
        <dbReference type="Pfam" id="PF00561"/>
    </source>
</evidence>
<dbReference type="PRINTS" id="PR00111">
    <property type="entry name" value="ABHYDROLASE"/>
</dbReference>
<sequence length="250" mass="28097">MPSVNSIYYDRHGAGKPILFIHPPGMGLVTFNLQLPLSNKYQVIRMDLPGNGNSIPPFNKITIPLLANSVIPVLNELKLEEVVICGYSNGGSIALEFALQYPERTAGIILIGGFPEVNSFLLQQEFQLGILTVKLGGLPLLAKVLGFAHGTTPDYKKEIEQYVLKSHPGSLYDMYVEGLKYTCTNRLYQIKSPLLLIYGAKDYYVHHYQYLFKERIKNTEVVYVSKSRHQIPTKHAAELNAIIHSFMDKV</sequence>
<evidence type="ECO:0000313" key="4">
    <source>
        <dbReference type="Proteomes" id="UP001597214"/>
    </source>
</evidence>
<dbReference type="InterPro" id="IPR050266">
    <property type="entry name" value="AB_hydrolase_sf"/>
</dbReference>
<organism evidence="3 4">
    <name type="scientific">Bacillus salitolerans</name>
    <dbReference type="NCBI Taxonomy" id="1437434"/>
    <lineage>
        <taxon>Bacteria</taxon>
        <taxon>Bacillati</taxon>
        <taxon>Bacillota</taxon>
        <taxon>Bacilli</taxon>
        <taxon>Bacillales</taxon>
        <taxon>Bacillaceae</taxon>
        <taxon>Bacillus</taxon>
    </lineage>
</organism>
<dbReference type="SUPFAM" id="SSF53474">
    <property type="entry name" value="alpha/beta-Hydrolases"/>
    <property type="match status" value="1"/>
</dbReference>
<dbReference type="Pfam" id="PF00561">
    <property type="entry name" value="Abhydrolase_1"/>
    <property type="match status" value="1"/>
</dbReference>
<name>A0ABW4LKD7_9BACI</name>
<keyword evidence="4" id="KW-1185">Reference proteome</keyword>
<dbReference type="EMBL" id="JBHUEM010000003">
    <property type="protein sequence ID" value="MFD1735562.1"/>
    <property type="molecule type" value="Genomic_DNA"/>
</dbReference>
<dbReference type="PANTHER" id="PTHR43798:SF31">
    <property type="entry name" value="AB HYDROLASE SUPERFAMILY PROTEIN YCLE"/>
    <property type="match status" value="1"/>
</dbReference>
<accession>A0ABW4LKD7</accession>
<proteinExistence type="predicted"/>
<protein>
    <submittedName>
        <fullName evidence="3">Alpha/beta fold hydrolase</fullName>
    </submittedName>
</protein>
<keyword evidence="1 3" id="KW-0378">Hydrolase</keyword>
<evidence type="ECO:0000313" key="3">
    <source>
        <dbReference type="EMBL" id="MFD1735562.1"/>
    </source>
</evidence>
<feature type="domain" description="AB hydrolase-1" evidence="2">
    <location>
        <begin position="24"/>
        <end position="229"/>
    </location>
</feature>
<dbReference type="Proteomes" id="UP001597214">
    <property type="component" value="Unassembled WGS sequence"/>
</dbReference>
<evidence type="ECO:0000256" key="1">
    <source>
        <dbReference type="ARBA" id="ARBA00022801"/>
    </source>
</evidence>
<dbReference type="RefSeq" id="WP_377926662.1">
    <property type="nucleotide sequence ID" value="NZ_JBHUEM010000003.1"/>
</dbReference>
<dbReference type="Gene3D" id="3.40.50.1820">
    <property type="entry name" value="alpha/beta hydrolase"/>
    <property type="match status" value="1"/>
</dbReference>
<gene>
    <name evidence="3" type="ORF">ACFSCX_03205</name>
</gene>
<dbReference type="PANTHER" id="PTHR43798">
    <property type="entry name" value="MONOACYLGLYCEROL LIPASE"/>
    <property type="match status" value="1"/>
</dbReference>
<reference evidence="4" key="1">
    <citation type="journal article" date="2019" name="Int. J. Syst. Evol. Microbiol.">
        <title>The Global Catalogue of Microorganisms (GCM) 10K type strain sequencing project: providing services to taxonomists for standard genome sequencing and annotation.</title>
        <authorList>
            <consortium name="The Broad Institute Genomics Platform"/>
            <consortium name="The Broad Institute Genome Sequencing Center for Infectious Disease"/>
            <person name="Wu L."/>
            <person name="Ma J."/>
        </authorList>
    </citation>
    <scope>NUCLEOTIDE SEQUENCE [LARGE SCALE GENOMIC DNA]</scope>
    <source>
        <strain evidence="4">CCUG 49339</strain>
    </source>
</reference>
<dbReference type="InterPro" id="IPR000073">
    <property type="entry name" value="AB_hydrolase_1"/>
</dbReference>